<protein>
    <submittedName>
        <fullName evidence="2">Uncharacterized protein</fullName>
    </submittedName>
</protein>
<dbReference type="AlphaFoldDB" id="A0A239LIQ0"/>
<evidence type="ECO:0000313" key="2">
    <source>
        <dbReference type="EMBL" id="SNT29792.1"/>
    </source>
</evidence>
<gene>
    <name evidence="2" type="ORF">SAMN05421812_104330</name>
</gene>
<evidence type="ECO:0000313" key="3">
    <source>
        <dbReference type="Proteomes" id="UP000198362"/>
    </source>
</evidence>
<sequence>MLARRGRMLWAVAVVLLAGCSPEVSGNSALAKGESLGEMRQQAGEALARYDQAVVDAGGSAPVTVTPPAWNSPPGLSIESATGTAVSTRLSVTFTGARGPATESCGADYYAEAVESANAVVVIVIAQPHGGDETCALAGYVRTATLNLAQPLGRRAVLEACQGQPVPVTAGG</sequence>
<evidence type="ECO:0000256" key="1">
    <source>
        <dbReference type="SAM" id="SignalP"/>
    </source>
</evidence>
<dbReference type="Proteomes" id="UP000198362">
    <property type="component" value="Unassembled WGS sequence"/>
</dbReference>
<proteinExistence type="predicted"/>
<organism evidence="2 3">
    <name type="scientific">Asanoa hainanensis</name>
    <dbReference type="NCBI Taxonomy" id="560556"/>
    <lineage>
        <taxon>Bacteria</taxon>
        <taxon>Bacillati</taxon>
        <taxon>Actinomycetota</taxon>
        <taxon>Actinomycetes</taxon>
        <taxon>Micromonosporales</taxon>
        <taxon>Micromonosporaceae</taxon>
        <taxon>Asanoa</taxon>
    </lineage>
</organism>
<feature type="chain" id="PRO_5038332119" evidence="1">
    <location>
        <begin position="27"/>
        <end position="172"/>
    </location>
</feature>
<name>A0A239LIQ0_9ACTN</name>
<dbReference type="EMBL" id="FZPH01000004">
    <property type="protein sequence ID" value="SNT29792.1"/>
    <property type="molecule type" value="Genomic_DNA"/>
</dbReference>
<keyword evidence="1" id="KW-0732">Signal</keyword>
<feature type="signal peptide" evidence="1">
    <location>
        <begin position="1"/>
        <end position="26"/>
    </location>
</feature>
<dbReference type="PROSITE" id="PS51257">
    <property type="entry name" value="PROKAR_LIPOPROTEIN"/>
    <property type="match status" value="1"/>
</dbReference>
<reference evidence="2 3" key="1">
    <citation type="submission" date="2017-06" db="EMBL/GenBank/DDBJ databases">
        <authorList>
            <person name="Kim H.J."/>
            <person name="Triplett B.A."/>
        </authorList>
    </citation>
    <scope>NUCLEOTIDE SEQUENCE [LARGE SCALE GENOMIC DNA]</scope>
    <source>
        <strain evidence="2 3">CGMCC 4.5593</strain>
    </source>
</reference>
<accession>A0A239LIQ0</accession>
<keyword evidence="3" id="KW-1185">Reference proteome</keyword>